<comment type="caution">
    <text evidence="2">The sequence shown here is derived from an EMBL/GenBank/DDBJ whole genome shotgun (WGS) entry which is preliminary data.</text>
</comment>
<proteinExistence type="predicted"/>
<protein>
    <recommendedName>
        <fullName evidence="4">Prenyltransferase</fullName>
    </recommendedName>
</protein>
<evidence type="ECO:0000313" key="3">
    <source>
        <dbReference type="Proteomes" id="UP000646911"/>
    </source>
</evidence>
<keyword evidence="3" id="KW-1185">Reference proteome</keyword>
<reference evidence="2 3" key="1">
    <citation type="submission" date="2020-08" db="EMBL/GenBank/DDBJ databases">
        <title>Novel species isolated from subtropical streams in China.</title>
        <authorList>
            <person name="Lu H."/>
        </authorList>
    </citation>
    <scope>NUCLEOTIDE SEQUENCE [LARGE SCALE GENOMIC DNA]</scope>
    <source>
        <strain evidence="2 3">NL8W</strain>
    </source>
</reference>
<dbReference type="EMBL" id="JACOFX010000019">
    <property type="protein sequence ID" value="MBC3910763.1"/>
    <property type="molecule type" value="Genomic_DNA"/>
</dbReference>
<accession>A0ABR6ZG99</accession>
<gene>
    <name evidence="2" type="ORF">H8L47_24645</name>
</gene>
<feature type="transmembrane region" description="Helical" evidence="1">
    <location>
        <begin position="9"/>
        <end position="26"/>
    </location>
</feature>
<feature type="transmembrane region" description="Helical" evidence="1">
    <location>
        <begin position="107"/>
        <end position="124"/>
    </location>
</feature>
<feature type="transmembrane region" description="Helical" evidence="1">
    <location>
        <begin position="202"/>
        <end position="223"/>
    </location>
</feature>
<dbReference type="Proteomes" id="UP000646911">
    <property type="component" value="Unassembled WGS sequence"/>
</dbReference>
<name>A0ABR6ZG99_9BURK</name>
<feature type="transmembrane region" description="Helical" evidence="1">
    <location>
        <begin position="80"/>
        <end position="101"/>
    </location>
</feature>
<keyword evidence="1" id="KW-0812">Transmembrane</keyword>
<evidence type="ECO:0000313" key="2">
    <source>
        <dbReference type="EMBL" id="MBC3910763.1"/>
    </source>
</evidence>
<feature type="transmembrane region" description="Helical" evidence="1">
    <location>
        <begin position="269"/>
        <end position="290"/>
    </location>
</feature>
<keyword evidence="1" id="KW-1133">Transmembrane helix</keyword>
<sequence length="292" mass="33160">MEYWKLARWPHWAPGFFALMGIFYARKLFETSYLTISFWFFFPFLLAGIASELLVTAVSLKKNVGLLSETERRLAKHFDWKVIATLATVLFITAAVLSNLYTKGIHSSWYVIAMAAFSLVYGLVLRQIWLVDVLSFPLFYLIPAVAGTLDTMLPLFATQIVLVYMFGVMVYAVRLTSMLEVSTIANKDHSYVMTGGLYDRQLMACLLGLSGAAFALAMAYHLIEQASRLGRISLIIIPLMIYIFTHVTQHYRAYVSGQGEEKNFREVVWNLRVKVCTCIALICLTVAVNWRI</sequence>
<evidence type="ECO:0000256" key="1">
    <source>
        <dbReference type="SAM" id="Phobius"/>
    </source>
</evidence>
<dbReference type="RefSeq" id="WP_186956337.1">
    <property type="nucleotide sequence ID" value="NZ_JACOFX010000019.1"/>
</dbReference>
<evidence type="ECO:0008006" key="4">
    <source>
        <dbReference type="Google" id="ProtNLM"/>
    </source>
</evidence>
<keyword evidence="1" id="KW-0472">Membrane</keyword>
<organism evidence="2 3">
    <name type="scientific">Undibacterium umbellatum</name>
    <dbReference type="NCBI Taxonomy" id="2762300"/>
    <lineage>
        <taxon>Bacteria</taxon>
        <taxon>Pseudomonadati</taxon>
        <taxon>Pseudomonadota</taxon>
        <taxon>Betaproteobacteria</taxon>
        <taxon>Burkholderiales</taxon>
        <taxon>Oxalobacteraceae</taxon>
        <taxon>Undibacterium</taxon>
    </lineage>
</organism>
<feature type="transmembrane region" description="Helical" evidence="1">
    <location>
        <begin position="38"/>
        <end position="60"/>
    </location>
</feature>
<feature type="transmembrane region" description="Helical" evidence="1">
    <location>
        <begin position="129"/>
        <end position="146"/>
    </location>
</feature>
<feature type="transmembrane region" description="Helical" evidence="1">
    <location>
        <begin position="229"/>
        <end position="248"/>
    </location>
</feature>